<dbReference type="InterPro" id="IPR050865">
    <property type="entry name" value="BEACH_Domain"/>
</dbReference>
<sequence length="2606" mass="296250">MSNEIKDNENLHSDTEINHNNHEQSQEIDQPSPIENGQIEDTVKELSTDDNQKIASPHSKLNDLNNSSEAPFTDIILEKEEDDDEEKHQTSEIVSEENPISILPSDNNPVEENSISETNVEEHPALETKVEENSTSETTVEEKPISIPPSQENTASEEILTSLPVLEEDNISNDTVPSESVHPSDDTHQLLKTIADKSNKEANTAILNTLVEGDFDLDKNYIIQKPKNLSELFSVFNKMSSSLQAELLSVLIGIMRKSERNLLASIDAQIYEKVLRLLNDIDDDVVADLLVDILTVLTSLTINVNELKLLLRYLKTDNRTWKKHAVKLLNIFKNLPYRHGPDEFFNFPGRNGSGIILPPIKTWPYQNGFTITTWFRIDPVANGVIEKEKPYLYWFCTSKGHGYTAHFVGNCLVISCSKLKEKAFQHCIQYEFKPREWYMITFAHQYQRWAKSSIHCYINGQLVSNAYFPWSIESGDLFDKCYIGCTPDRNDLTSFSGQLSTFYLFSLYLEPLIVQGLYKLGPAYKNQFKFENESAHVISDIQRKAMYDGKLMNSIVFNYNPIACEEQLVLQAGPKTNVSHFVHTAHAQMLSNVRSVVTHSIYSTLHSVGGIQVFFPLFGQIDHKQLDGSINYNVCSVLLTTLCELIERSYTIQHQMLNSKGFLAIGYHLEKASKQHINMDVLNSLIALTTFFVKIQSKNSPLLLKQLFVHIFFNPAIWIYCSVDVQMRLYTYLATEFVSYAEIYHLIQPISGIIQTLHTIKYFYWISDPSHRSGYQPKGCDGNRPTREQIIEMRRYMLLYLKQLVISSAGTQEEELQAIINYLHTVYEDENLIDVLDMTVNLMSEHPKTMVPAFDHRQGIRTVFKLLASSSETTRLQALKLLGFFLQRSTLKRKSDSMQPHNLFSLLADRLLLHPNSFTVASYNVLFEILVERVSAATVEKRSSEITAEWKIENSAMIKVIATILRTITDNIHLYDIKLRFLDDLILLSSASRENRRIILQMSVWQDYLLGLAYVYPTSDLQTEVTDRVFELLRILLHHAIKYEYGGWRVWIDTLSILHGRVTREDYYRKINKMVENMKDNDENEPKTPVSSPVESGSQTPTDQNSVATPTKSSSSNRQVFKSNQLPPFTISEFKYSAMHIRLLNNVFDSIEADVRSWRSDTTKPITDPLNHSDNQIFCVNVVHIISQMADILCNACGGLLPLLASATSATHEIEVLENTEGLSSNDALKILKRVMGLSDLFILANSGNFSELEQEKSMPNGGILRQCLRLTMTAAVRHCMECRFQNFDSTKTPNTLLTAKGTIKDPLETILELTYLMNTSERDNESDDIAQLIASFIKNPESVLQELDIQRLRAIIYRDVVRQDRSKTGKNVVVVVDDTKQSQYLALAIVYFASVLMVSRYRDIIESNQTNLSRQTSMIKTPLNNRNGSTSETNNDTASVNGLTSIASMINDNEKPNEVTTTDETNHETDNTDSQSADQKSIDLNNTSATATQYASIASIPTGNPSTIDKSQLPESKLPDYPKTNFNTADRSVMNISEKLERTLSNIAPFLRDIFTEFSHILTKTLVGSHGQELLPSGLHALKQTASVVELVMLLCSQEWQNSLQKHAGLAFIELVNEGRLLAHASKDHVVKVANEADFILNRMRADDIRKASEFEQISAQTTVERKEEEQLCDHFITAARQRHHAIASRLKEKFLAMMVNDKTAYLNSSRPFWKLDSWEDDLRRRRRLIRNPNGSAHSEATQKSSSNEQNDDLVTSVIKGENLLKQIKQQKTQNFNQTLTDEEDMLQVDEKDLDQDFSGPIRFSTDCSLICGTAVIRGTLAITHNAMLFDTDEYDESFTKFDLKMFPYIENLHGKWHFNEIRAVFARRYLLQDKALEIFVSNRTSAMFAFTDRSIVKKVVNYLPRVGVGGRYGLPQQRRTSLASPKQLFRSANMTQRWQRREISNFEYLMYLNTISGRTYQDLNQYPIFPWVIADYESEKLDLNSPSAYRDLSKPVGALNPTRKAFFIERYSNWESDTIPPFHYGTHYSTAAFTLSWLIRLEPFTTFYLNLQEGKFDHANRTFHSIPVSWQNCQRDSSDVKELIPEFFSLPEMFTNCNHYKLGRTEDGLKVDDVILPKWAQTPEDFIRINRAALESEFVSCHLHHWIDLIFGYKQRGPEAIRAVNVFYYLTYEGAVNLDSVTNPTDRAAIETQIRNFGQAPAQLLTEPHPPRNSAMTLTPMMYNVTPEDVSMIMKFSSNAPIIHVSANTNPALALQAVVTISNKHDFSVNKYNPNAGISTQTYPDSSQTAAGQQTQLPINMDTILVSNLNLTRRHLGDNFDERIQQRHQSFVVTADNRFIISTGYWDKSFRVQNTDMAKTTQVLYGHFDIVTCVCRSEMTMAGNCFLATGSRDCAVCIWIWNGVKGAIVDREYPNQEINPSPAAILTGHDTEVTCLWLSAELGIVLSGSKHSLVLQHTLNGDILRSFENPSTMSTPRLLSPSNDGDIIVCYDRSKLCLYTLNGKLMRQAIFEDETIQSMVLNADSQYTVIGGDRGYVQIIRTHDLQPVYAYPQCDASIRSLAITHDQKYIMAGLSTGCLIVFNVNFNVLNQPRREPGTPTANVQ</sequence>
<keyword evidence="3" id="KW-0677">Repeat</keyword>
<evidence type="ECO:0000313" key="8">
    <source>
        <dbReference type="EMBL" id="CAF1088290.1"/>
    </source>
</evidence>
<feature type="compositionally biased region" description="Polar residues" evidence="5">
    <location>
        <begin position="1734"/>
        <end position="1750"/>
    </location>
</feature>
<accession>A0A815DRH2</accession>
<dbReference type="Pfam" id="PF15787">
    <property type="entry name" value="DUF4704"/>
    <property type="match status" value="1"/>
</dbReference>
<feature type="compositionally biased region" description="Basic and acidic residues" evidence="5">
    <location>
        <begin position="1"/>
        <end position="25"/>
    </location>
</feature>
<dbReference type="InterPro" id="IPR010508">
    <property type="entry name" value="NBEA-like_DUF1088"/>
</dbReference>
<dbReference type="SUPFAM" id="SSF50978">
    <property type="entry name" value="WD40 repeat-like"/>
    <property type="match status" value="1"/>
</dbReference>
<feature type="domain" description="BEACH-type PH" evidence="7">
    <location>
        <begin position="1798"/>
        <end position="1906"/>
    </location>
</feature>
<dbReference type="Pfam" id="PF02138">
    <property type="entry name" value="Beach"/>
    <property type="match status" value="1"/>
</dbReference>
<dbReference type="InterPro" id="IPR015943">
    <property type="entry name" value="WD40/YVTN_repeat-like_dom_sf"/>
</dbReference>
<dbReference type="SUPFAM" id="SSF48371">
    <property type="entry name" value="ARM repeat"/>
    <property type="match status" value="1"/>
</dbReference>
<dbReference type="SMART" id="SM00320">
    <property type="entry name" value="WD40"/>
    <property type="match status" value="4"/>
</dbReference>
<organism evidence="9 11">
    <name type="scientific">Adineta steineri</name>
    <dbReference type="NCBI Taxonomy" id="433720"/>
    <lineage>
        <taxon>Eukaryota</taxon>
        <taxon>Metazoa</taxon>
        <taxon>Spiralia</taxon>
        <taxon>Gnathifera</taxon>
        <taxon>Rotifera</taxon>
        <taxon>Eurotatoria</taxon>
        <taxon>Bdelloidea</taxon>
        <taxon>Adinetida</taxon>
        <taxon>Adinetidae</taxon>
        <taxon>Adineta</taxon>
    </lineage>
</organism>
<dbReference type="GO" id="GO:0008104">
    <property type="term" value="P:intracellular protein localization"/>
    <property type="evidence" value="ECO:0007669"/>
    <property type="project" value="TreeGrafter"/>
</dbReference>
<evidence type="ECO:0000259" key="7">
    <source>
        <dbReference type="PROSITE" id="PS51783"/>
    </source>
</evidence>
<dbReference type="OrthoDB" id="26681at2759"/>
<dbReference type="Gene3D" id="2.130.10.10">
    <property type="entry name" value="YVTN repeat-like/Quinoprotein amine dehydrogenase"/>
    <property type="match status" value="1"/>
</dbReference>
<feature type="compositionally biased region" description="Polar residues" evidence="5">
    <location>
        <begin position="104"/>
        <end position="118"/>
    </location>
</feature>
<comment type="subcellular location">
    <subcellularLocation>
        <location evidence="1">Membrane</location>
    </subcellularLocation>
</comment>
<dbReference type="Pfam" id="PF14844">
    <property type="entry name" value="PH_BEACH"/>
    <property type="match status" value="1"/>
</dbReference>
<protein>
    <recommendedName>
        <fullName evidence="12">Neurobeachin-like protein</fullName>
    </recommendedName>
</protein>
<dbReference type="PROSITE" id="PS50197">
    <property type="entry name" value="BEACH"/>
    <property type="match status" value="1"/>
</dbReference>
<feature type="region of interest" description="Disordered" evidence="5">
    <location>
        <begin position="1417"/>
        <end position="1481"/>
    </location>
</feature>
<dbReference type="InterPro" id="IPR011993">
    <property type="entry name" value="PH-like_dom_sf"/>
</dbReference>
<dbReference type="InterPro" id="IPR023362">
    <property type="entry name" value="PH-BEACH_dom"/>
</dbReference>
<dbReference type="InterPro" id="IPR013320">
    <property type="entry name" value="ConA-like_dom_sf"/>
</dbReference>
<evidence type="ECO:0000259" key="6">
    <source>
        <dbReference type="PROSITE" id="PS50197"/>
    </source>
</evidence>
<feature type="region of interest" description="Disordered" evidence="5">
    <location>
        <begin position="1078"/>
        <end position="1120"/>
    </location>
</feature>
<dbReference type="Pfam" id="PF20426">
    <property type="entry name" value="NBCH_WD40"/>
    <property type="match status" value="1"/>
</dbReference>
<dbReference type="InterPro" id="IPR000409">
    <property type="entry name" value="BEACH_dom"/>
</dbReference>
<evidence type="ECO:0000256" key="4">
    <source>
        <dbReference type="ARBA" id="ARBA00023136"/>
    </source>
</evidence>
<keyword evidence="10" id="KW-1185">Reference proteome</keyword>
<evidence type="ECO:0000313" key="11">
    <source>
        <dbReference type="Proteomes" id="UP000663877"/>
    </source>
</evidence>
<dbReference type="InterPro" id="IPR031570">
    <property type="entry name" value="NBEA/BDCP_DUF4704"/>
</dbReference>
<evidence type="ECO:0000256" key="1">
    <source>
        <dbReference type="ARBA" id="ARBA00004370"/>
    </source>
</evidence>
<gene>
    <name evidence="9" type="ORF">BJG266_LOCUS32238</name>
    <name evidence="8" type="ORF">QVE165_LOCUS19618</name>
</gene>
<dbReference type="EMBL" id="CAJNOI010000526">
    <property type="protein sequence ID" value="CAF1300115.1"/>
    <property type="molecule type" value="Genomic_DNA"/>
</dbReference>
<dbReference type="Gene3D" id="1.10.1540.10">
    <property type="entry name" value="BEACH domain"/>
    <property type="match status" value="1"/>
</dbReference>
<dbReference type="PANTHER" id="PTHR13743:SF162">
    <property type="entry name" value="NEUROBEACHIN"/>
    <property type="match status" value="1"/>
</dbReference>
<dbReference type="SUPFAM" id="SSF50729">
    <property type="entry name" value="PH domain-like"/>
    <property type="match status" value="1"/>
</dbReference>
<dbReference type="GO" id="GO:0019901">
    <property type="term" value="F:protein kinase binding"/>
    <property type="evidence" value="ECO:0007669"/>
    <property type="project" value="TreeGrafter"/>
</dbReference>
<dbReference type="Pfam" id="PF06469">
    <property type="entry name" value="DUF1088"/>
    <property type="match status" value="1"/>
</dbReference>
<reference evidence="9" key="1">
    <citation type="submission" date="2021-02" db="EMBL/GenBank/DDBJ databases">
        <authorList>
            <person name="Nowell W R."/>
        </authorList>
    </citation>
    <scope>NUCLEOTIDE SEQUENCE</scope>
</reference>
<feature type="region of interest" description="Disordered" evidence="5">
    <location>
        <begin position="1"/>
        <end position="156"/>
    </location>
</feature>
<dbReference type="Proteomes" id="UP000663832">
    <property type="component" value="Unassembled WGS sequence"/>
</dbReference>
<feature type="compositionally biased region" description="Basic and acidic residues" evidence="5">
    <location>
        <begin position="120"/>
        <end position="132"/>
    </location>
</feature>
<keyword evidence="2" id="KW-0853">WD repeat</keyword>
<dbReference type="SUPFAM" id="SSF49899">
    <property type="entry name" value="Concanavalin A-like lectins/glucanases"/>
    <property type="match status" value="1"/>
</dbReference>
<feature type="compositionally biased region" description="Polar residues" evidence="5">
    <location>
        <begin position="1089"/>
        <end position="1120"/>
    </location>
</feature>
<dbReference type="InterPro" id="IPR001680">
    <property type="entry name" value="WD40_rpt"/>
</dbReference>
<feature type="domain" description="BEACH" evidence="6">
    <location>
        <begin position="1925"/>
        <end position="2214"/>
    </location>
</feature>
<evidence type="ECO:0000256" key="2">
    <source>
        <dbReference type="ARBA" id="ARBA00022574"/>
    </source>
</evidence>
<evidence type="ECO:0008006" key="12">
    <source>
        <dbReference type="Google" id="ProtNLM"/>
    </source>
</evidence>
<evidence type="ECO:0000313" key="9">
    <source>
        <dbReference type="EMBL" id="CAF1300115.1"/>
    </source>
</evidence>
<proteinExistence type="predicted"/>
<feature type="region of interest" description="Disordered" evidence="5">
    <location>
        <begin position="1731"/>
        <end position="1753"/>
    </location>
</feature>
<dbReference type="GO" id="GO:0005829">
    <property type="term" value="C:cytosol"/>
    <property type="evidence" value="ECO:0007669"/>
    <property type="project" value="TreeGrafter"/>
</dbReference>
<dbReference type="InterPro" id="IPR046851">
    <property type="entry name" value="NBCH_WD40"/>
</dbReference>
<evidence type="ECO:0000256" key="3">
    <source>
        <dbReference type="ARBA" id="ARBA00022737"/>
    </source>
</evidence>
<keyword evidence="4" id="KW-0472">Membrane</keyword>
<dbReference type="InterPro" id="IPR036372">
    <property type="entry name" value="BEACH_dom_sf"/>
</dbReference>
<evidence type="ECO:0000256" key="5">
    <source>
        <dbReference type="SAM" id="MobiDB-lite"/>
    </source>
</evidence>
<dbReference type="Gene3D" id="2.30.29.30">
    <property type="entry name" value="Pleckstrin-homology domain (PH domain)/Phosphotyrosine-binding domain (PTB)"/>
    <property type="match status" value="1"/>
</dbReference>
<dbReference type="PROSITE" id="PS51783">
    <property type="entry name" value="PH_BEACH"/>
    <property type="match status" value="1"/>
</dbReference>
<dbReference type="InterPro" id="IPR036322">
    <property type="entry name" value="WD40_repeat_dom_sf"/>
</dbReference>
<feature type="compositionally biased region" description="Polar residues" evidence="5">
    <location>
        <begin position="1417"/>
        <end position="1452"/>
    </location>
</feature>
<dbReference type="Pfam" id="PF13385">
    <property type="entry name" value="Laminin_G_3"/>
    <property type="match status" value="1"/>
</dbReference>
<dbReference type="InterPro" id="IPR016024">
    <property type="entry name" value="ARM-type_fold"/>
</dbReference>
<dbReference type="FunFam" id="1.10.1540.10:FF:000001">
    <property type="entry name" value="neurobeachin isoform X1"/>
    <property type="match status" value="1"/>
</dbReference>
<dbReference type="SUPFAM" id="SSF81837">
    <property type="entry name" value="BEACH domain"/>
    <property type="match status" value="1"/>
</dbReference>
<dbReference type="EMBL" id="CAJNOM010000120">
    <property type="protein sequence ID" value="CAF1088290.1"/>
    <property type="molecule type" value="Genomic_DNA"/>
</dbReference>
<dbReference type="SMART" id="SM01026">
    <property type="entry name" value="Beach"/>
    <property type="match status" value="1"/>
</dbReference>
<dbReference type="CDD" id="cd06071">
    <property type="entry name" value="Beach"/>
    <property type="match status" value="1"/>
</dbReference>
<dbReference type="PANTHER" id="PTHR13743">
    <property type="entry name" value="BEIGE/BEACH-RELATED"/>
    <property type="match status" value="1"/>
</dbReference>
<name>A0A815DRH2_9BILA</name>
<dbReference type="GO" id="GO:0016020">
    <property type="term" value="C:membrane"/>
    <property type="evidence" value="ECO:0007669"/>
    <property type="project" value="UniProtKB-SubCell"/>
</dbReference>
<feature type="compositionally biased region" description="Basic and acidic residues" evidence="5">
    <location>
        <begin position="41"/>
        <end position="52"/>
    </location>
</feature>
<comment type="caution">
    <text evidence="9">The sequence shown here is derived from an EMBL/GenBank/DDBJ whole genome shotgun (WGS) entry which is preliminary data.</text>
</comment>
<evidence type="ECO:0000313" key="10">
    <source>
        <dbReference type="Proteomes" id="UP000663832"/>
    </source>
</evidence>
<dbReference type="CDD" id="cd01201">
    <property type="entry name" value="PH_BEACH"/>
    <property type="match status" value="1"/>
</dbReference>
<dbReference type="Proteomes" id="UP000663877">
    <property type="component" value="Unassembled WGS sequence"/>
</dbReference>
<feature type="compositionally biased region" description="Polar residues" evidence="5">
    <location>
        <begin position="1500"/>
        <end position="1515"/>
    </location>
</feature>
<feature type="region of interest" description="Disordered" evidence="5">
    <location>
        <begin position="1500"/>
        <end position="1525"/>
    </location>
</feature>